<dbReference type="InterPro" id="IPR000182">
    <property type="entry name" value="GNAT_dom"/>
</dbReference>
<dbReference type="PANTHER" id="PTHR43420">
    <property type="entry name" value="ACETYLTRANSFERASE"/>
    <property type="match status" value="1"/>
</dbReference>
<dbReference type="SUPFAM" id="SSF55729">
    <property type="entry name" value="Acyl-CoA N-acyltransferases (Nat)"/>
    <property type="match status" value="1"/>
</dbReference>
<dbReference type="Pfam" id="PF00583">
    <property type="entry name" value="Acetyltransf_1"/>
    <property type="match status" value="1"/>
</dbReference>
<evidence type="ECO:0000256" key="1">
    <source>
        <dbReference type="ARBA" id="ARBA00022679"/>
    </source>
</evidence>
<evidence type="ECO:0000256" key="2">
    <source>
        <dbReference type="ARBA" id="ARBA00023315"/>
    </source>
</evidence>
<dbReference type="OrthoDB" id="41532at2759"/>
<proteinExistence type="predicted"/>
<feature type="domain" description="N-acetyltransferase" evidence="3">
    <location>
        <begin position="106"/>
        <end position="245"/>
    </location>
</feature>
<dbReference type="Proteomes" id="UP000518752">
    <property type="component" value="Unassembled WGS sequence"/>
</dbReference>
<keyword evidence="1" id="KW-0808">Transferase</keyword>
<dbReference type="PANTHER" id="PTHR43420:SF47">
    <property type="entry name" value="N-ACETYLTRANSFERASE DOMAIN-CONTAINING PROTEIN"/>
    <property type="match status" value="1"/>
</dbReference>
<dbReference type="InterPro" id="IPR050680">
    <property type="entry name" value="YpeA/RimI_acetyltransf"/>
</dbReference>
<keyword evidence="5" id="KW-1185">Reference proteome</keyword>
<dbReference type="CDD" id="cd04301">
    <property type="entry name" value="NAT_SF"/>
    <property type="match status" value="1"/>
</dbReference>
<dbReference type="AlphaFoldDB" id="A0A8H5MFD5"/>
<name>A0A8H5MFD5_9AGAR</name>
<dbReference type="PROSITE" id="PS51186">
    <property type="entry name" value="GNAT"/>
    <property type="match status" value="1"/>
</dbReference>
<accession>A0A8H5MFD5</accession>
<evidence type="ECO:0000313" key="5">
    <source>
        <dbReference type="Proteomes" id="UP000518752"/>
    </source>
</evidence>
<organism evidence="4 5">
    <name type="scientific">Collybiopsis confluens</name>
    <dbReference type="NCBI Taxonomy" id="2823264"/>
    <lineage>
        <taxon>Eukaryota</taxon>
        <taxon>Fungi</taxon>
        <taxon>Dikarya</taxon>
        <taxon>Basidiomycota</taxon>
        <taxon>Agaricomycotina</taxon>
        <taxon>Agaricomycetes</taxon>
        <taxon>Agaricomycetidae</taxon>
        <taxon>Agaricales</taxon>
        <taxon>Marasmiineae</taxon>
        <taxon>Omphalotaceae</taxon>
        <taxon>Collybiopsis</taxon>
    </lineage>
</organism>
<evidence type="ECO:0000313" key="4">
    <source>
        <dbReference type="EMBL" id="KAF5391973.1"/>
    </source>
</evidence>
<sequence length="254" mass="28771">MYRGTPVNCLHLGMSIHVDLPGPLHRHSTCSCTVISQQSYSFPLFTTRWVSFFLKNIQIQTSSFSFFSSMASENSQIRIVTCAPSSYPKLIPKLALLLKECVHNNIVMNFIQPFSIEEGEKFWKDLEQGVNENKQFIIVALEGDPNERVEPVMLGCVILYLSQQPNAKHRGEIGKLIVGREHQRKGIGKMLLTVLEEEARKHGRTILFLDTQTGSKAETFYKRVGYIPVGVIPDICLAPDGKELTSCTFFYKRI</sequence>
<comment type="caution">
    <text evidence="4">The sequence shown here is derived from an EMBL/GenBank/DDBJ whole genome shotgun (WGS) entry which is preliminary data.</text>
</comment>
<reference evidence="4 5" key="1">
    <citation type="journal article" date="2020" name="ISME J.">
        <title>Uncovering the hidden diversity of litter-decomposition mechanisms in mushroom-forming fungi.</title>
        <authorList>
            <person name="Floudas D."/>
            <person name="Bentzer J."/>
            <person name="Ahren D."/>
            <person name="Johansson T."/>
            <person name="Persson P."/>
            <person name="Tunlid A."/>
        </authorList>
    </citation>
    <scope>NUCLEOTIDE SEQUENCE [LARGE SCALE GENOMIC DNA]</scope>
    <source>
        <strain evidence="4 5">CBS 406.79</strain>
    </source>
</reference>
<dbReference type="Gene3D" id="3.40.630.30">
    <property type="match status" value="1"/>
</dbReference>
<dbReference type="GO" id="GO:0016747">
    <property type="term" value="F:acyltransferase activity, transferring groups other than amino-acyl groups"/>
    <property type="evidence" value="ECO:0007669"/>
    <property type="project" value="InterPro"/>
</dbReference>
<protein>
    <recommendedName>
        <fullName evidence="3">N-acetyltransferase domain-containing protein</fullName>
    </recommendedName>
</protein>
<dbReference type="InterPro" id="IPR016181">
    <property type="entry name" value="Acyl_CoA_acyltransferase"/>
</dbReference>
<gene>
    <name evidence="4" type="ORF">D9757_003242</name>
</gene>
<keyword evidence="2" id="KW-0012">Acyltransferase</keyword>
<evidence type="ECO:0000259" key="3">
    <source>
        <dbReference type="PROSITE" id="PS51186"/>
    </source>
</evidence>
<dbReference type="EMBL" id="JAACJN010000007">
    <property type="protein sequence ID" value="KAF5391973.1"/>
    <property type="molecule type" value="Genomic_DNA"/>
</dbReference>